<proteinExistence type="predicted"/>
<dbReference type="Proteomes" id="UP001172159">
    <property type="component" value="Unassembled WGS sequence"/>
</dbReference>
<dbReference type="Gene3D" id="1.10.510.10">
    <property type="entry name" value="Transferase(Phosphotransferase) domain 1"/>
    <property type="match status" value="1"/>
</dbReference>
<evidence type="ECO:0000313" key="3">
    <source>
        <dbReference type="Proteomes" id="UP001172159"/>
    </source>
</evidence>
<gene>
    <name evidence="2" type="ORF">B0T21DRAFT_320230</name>
</gene>
<feature type="compositionally biased region" description="Basic and acidic residues" evidence="1">
    <location>
        <begin position="728"/>
        <end position="739"/>
    </location>
</feature>
<feature type="compositionally biased region" description="Acidic residues" evidence="1">
    <location>
        <begin position="919"/>
        <end position="933"/>
    </location>
</feature>
<reference evidence="2" key="1">
    <citation type="submission" date="2023-06" db="EMBL/GenBank/DDBJ databases">
        <title>Genome-scale phylogeny and comparative genomics of the fungal order Sordariales.</title>
        <authorList>
            <consortium name="Lawrence Berkeley National Laboratory"/>
            <person name="Hensen N."/>
            <person name="Bonometti L."/>
            <person name="Westerberg I."/>
            <person name="Brannstrom I.O."/>
            <person name="Guillou S."/>
            <person name="Cros-Aarteil S."/>
            <person name="Calhoun S."/>
            <person name="Haridas S."/>
            <person name="Kuo A."/>
            <person name="Mondo S."/>
            <person name="Pangilinan J."/>
            <person name="Riley R."/>
            <person name="Labutti K."/>
            <person name="Andreopoulos B."/>
            <person name="Lipzen A."/>
            <person name="Chen C."/>
            <person name="Yanf M."/>
            <person name="Daum C."/>
            <person name="Ng V."/>
            <person name="Clum A."/>
            <person name="Steindorff A."/>
            <person name="Ohm R."/>
            <person name="Martin F."/>
            <person name="Silar P."/>
            <person name="Natvig D."/>
            <person name="Lalanne C."/>
            <person name="Gautier V."/>
            <person name="Ament-Velasquez S.L."/>
            <person name="Kruys A."/>
            <person name="Hutchinson M.I."/>
            <person name="Powell A.J."/>
            <person name="Barry K."/>
            <person name="Miller A.N."/>
            <person name="Grigoriev I.V."/>
            <person name="Debuchy R."/>
            <person name="Gladieux P."/>
            <person name="Thoren M.H."/>
            <person name="Johannesson H."/>
        </authorList>
    </citation>
    <scope>NUCLEOTIDE SEQUENCE</scope>
    <source>
        <strain evidence="2">CBS 540.89</strain>
    </source>
</reference>
<organism evidence="2 3">
    <name type="scientific">Apiosordaria backusii</name>
    <dbReference type="NCBI Taxonomy" id="314023"/>
    <lineage>
        <taxon>Eukaryota</taxon>
        <taxon>Fungi</taxon>
        <taxon>Dikarya</taxon>
        <taxon>Ascomycota</taxon>
        <taxon>Pezizomycotina</taxon>
        <taxon>Sordariomycetes</taxon>
        <taxon>Sordariomycetidae</taxon>
        <taxon>Sordariales</taxon>
        <taxon>Lasiosphaeriaceae</taxon>
        <taxon>Apiosordaria</taxon>
    </lineage>
</organism>
<feature type="region of interest" description="Disordered" evidence="1">
    <location>
        <begin position="719"/>
        <end position="754"/>
    </location>
</feature>
<feature type="region of interest" description="Disordered" evidence="1">
    <location>
        <begin position="649"/>
        <end position="673"/>
    </location>
</feature>
<dbReference type="SUPFAM" id="SSF56112">
    <property type="entry name" value="Protein kinase-like (PK-like)"/>
    <property type="match status" value="1"/>
</dbReference>
<dbReference type="EMBL" id="JAUKTV010000018">
    <property type="protein sequence ID" value="KAK0708907.1"/>
    <property type="molecule type" value="Genomic_DNA"/>
</dbReference>
<feature type="non-terminal residue" evidence="2">
    <location>
        <position position="1"/>
    </location>
</feature>
<feature type="compositionally biased region" description="Polar residues" evidence="1">
    <location>
        <begin position="887"/>
        <end position="897"/>
    </location>
</feature>
<name>A0AA40DPX2_9PEZI</name>
<dbReference type="AlphaFoldDB" id="A0AA40DPX2"/>
<feature type="compositionally biased region" description="Acidic residues" evidence="1">
    <location>
        <begin position="874"/>
        <end position="883"/>
    </location>
</feature>
<dbReference type="InterPro" id="IPR011009">
    <property type="entry name" value="Kinase-like_dom_sf"/>
</dbReference>
<evidence type="ECO:0000256" key="1">
    <source>
        <dbReference type="SAM" id="MobiDB-lite"/>
    </source>
</evidence>
<feature type="compositionally biased region" description="Basic and acidic residues" evidence="1">
    <location>
        <begin position="863"/>
        <end position="873"/>
    </location>
</feature>
<sequence>MGSMKDSGRLDDTGLSGLEVEVRPPGDRIEIRGWNSLTLVAYPLRRPEIPSREEYKKESPVTHQSLVWLQQRPQGFVLVRWFVPPRYYSDQGVMVGLFCSVDNPKEQVVIKQMYAVQIHNLGTTPTDDRENWYGDAQYTLFMKFYNGGNLHDFIESYKTGRELESGGYSGPEAVPEIFIWHYIAQVGRAYAYLHTGYTREPKENIDHFSAGASHPTKEGWVPIGHNDGHSHNIWLHYPSADEKEKDPKLKDFNACFPQVVLADFGRAHDAAHDPRDDYRKEKVKDVPEQATWWDKLYFGLNLKSLMLAFDPRVTDIGVNRECVFNILAEEDEKNGIHDGIQYTRFKDCPIMRRHYSKELLEIASKFEPMMDFASAIEDHKLESMPFMETYWKKGALKKEEWEKWPSNDWLYGQAIAIADRKLHDYRNSEAILEGKPVMWTKGIQGSMPYRAYVPQRWPFTVTQDFQLVYSALTMIRVTTFSHWPPNSVKIRLMRPRGGLFHDLVRTIFRNNKTLEQRRANINVSRRRYKYPLCDDFELAVDQTPTSDNGTIDSSSLVNVSSSSIGSQSGRKFGASEEVIQAQVAKPLRENHQLMTRHLLKLDWLRSHQIDIHARNGDKNLLAKLDEQVKKLRRERDSFWMEVERKKSDHLQKKKTKENTKFEQREQKIKSKREADVEAQLRNLNEQHLERLRKIDQQSQNLTILIKWWKDQVSLIKRQQFNEGGPKPVARDANSKPKIDDWDDADSDSSANYEKSTILSDGDPLYDEKAYARMFKFCEAVEKVKFLENPDATIGEIVNQTAFWAADNTILPEGQEGMDETFVEGTSIPVNKELIGILKNFFDGIAQKDESLDMNKTIRDIINEAKGELTRPEPESEPDTEPDVPGEGNTTAKRITPSQKKITLAEYYRKFYAGQNPWNTEEETSDDNGSDDESPPAMAKMLSVMTHQTSGKKHGGVGTLATNLAIPKTQGEMVARTLPGIYTGIEPLEKQPEAIQKATSRPRPRNVPSPAQLRKGPRPWDTVDDFLNGGMKSALFQPHRRSILAGKKALQARHLGLKGKITLKDAEKRLKEYVRHGQKKLLEKSIMLEELQD</sequence>
<accession>A0AA40DPX2</accession>
<protein>
    <submittedName>
        <fullName evidence="2">Uncharacterized protein</fullName>
    </submittedName>
</protein>
<keyword evidence="3" id="KW-1185">Reference proteome</keyword>
<feature type="region of interest" description="Disordered" evidence="1">
    <location>
        <begin position="915"/>
        <end position="936"/>
    </location>
</feature>
<comment type="caution">
    <text evidence="2">The sequence shown here is derived from an EMBL/GenBank/DDBJ whole genome shotgun (WGS) entry which is preliminary data.</text>
</comment>
<evidence type="ECO:0000313" key="2">
    <source>
        <dbReference type="EMBL" id="KAK0708907.1"/>
    </source>
</evidence>
<feature type="region of interest" description="Disordered" evidence="1">
    <location>
        <begin position="993"/>
        <end position="1018"/>
    </location>
</feature>
<feature type="region of interest" description="Disordered" evidence="1">
    <location>
        <begin position="863"/>
        <end position="897"/>
    </location>
</feature>